<dbReference type="EMBL" id="PVNK01000310">
    <property type="protein sequence ID" value="PRP89928.1"/>
    <property type="molecule type" value="Genomic_DNA"/>
</dbReference>
<protein>
    <submittedName>
        <fullName evidence="2">Uncharacterized protein</fullName>
    </submittedName>
</protein>
<reference evidence="2 3" key="1">
    <citation type="submission" date="2018-03" db="EMBL/GenBank/DDBJ databases">
        <title>Draft Genome Sequences of the Obligatory Marine Myxobacteria Enhygromyxa salina SWB005.</title>
        <authorList>
            <person name="Poehlein A."/>
            <person name="Moghaddam J.A."/>
            <person name="Harms H."/>
            <person name="Alanjari M."/>
            <person name="Koenig G.M."/>
            <person name="Daniel R."/>
            <person name="Schaeberle T.F."/>
        </authorList>
    </citation>
    <scope>NUCLEOTIDE SEQUENCE [LARGE SCALE GENOMIC DNA]</scope>
    <source>
        <strain evidence="2 3">SWB005</strain>
    </source>
</reference>
<proteinExistence type="predicted"/>
<evidence type="ECO:0000313" key="3">
    <source>
        <dbReference type="Proteomes" id="UP000237968"/>
    </source>
</evidence>
<accession>A0A2S9XAP9</accession>
<name>A0A2S9XAP9_9BACT</name>
<dbReference type="InterPro" id="IPR028974">
    <property type="entry name" value="TSP_type-3_rpt"/>
</dbReference>
<evidence type="ECO:0000313" key="2">
    <source>
        <dbReference type="EMBL" id="PRP89928.1"/>
    </source>
</evidence>
<dbReference type="PROSITE" id="PS51257">
    <property type="entry name" value="PROKAR_LIPOPROTEIN"/>
    <property type="match status" value="1"/>
</dbReference>
<sequence>MSKLEQLASKFGRGSTVGTAFVGAIGILGTTGCISDTDCGVCDPDNLVLESITGINYANRRVHLLTEGVDKGKYFIEDIGACVETEDAEESPRGAEEWCKLSPLVSWQGLEFVFNNLLDPTSVELVRKDPSNPQLFEIYDWKTRIAEIEGPITRFNGDYVEQTGEVPDIMLRSVNLTCIDNLRAQGIDYNHEEIDANPDICNGFYEVDGKMLPLKTQAVGITKSYPGETDWRGASCTAPDSGPDTCCTVCDYELSVNVAKYGVDDNGVRRTPANALSCTPGGNVYEDCAGFITDVNRETETNRYAYEWDGSVDTFRLPLSDKIRETHPDDRAPGIEPDGVPCQSDADCDARLGSDSGAACIGTTPEGVTCDAETEGCADKHCKAEWFVGCVDDSANTGGSWCVDRRFKDRGAGACFVATESFQACEPDPVNTCTTWAAGNRLARCDTGEFPDGNLLASECCQTALGADMDGAGCDPLFQANVVPIPRFDRDRTLPEETRDCFCGDPEGQHPACAAQIENLCTAPWGNLERHDNADNEGQYITRFVTKVGGVIYDPALKGVLYLPGDRGNQPRSIVEDCADLNSVPDLIEGRNIQDGWRMHDNAFFETYENFDRGMCSASEYRVVFASDGEQIRDKVGNELSSDKTTYVFETPEFHVVPGTGFPTDNLRIGACDDFQLNLSNKYDLDPKNLKKIEIIQVSRTTGEDLLGEDCSTSLQPECWVEDYAVAGGPNCVDDPNDITEENPPCLTVDVSLQLEGSVRVVIDSTQFGVQLFNYDDKDPDANIDPTFGRPVTGRYRMKIPGLEGVEHFEDLDLNDPADLAAYDAAFHDVCGMPLITAGGKNYTDFFYDFTIDPPKCKEDEDGDDVQLSCDNARDHYNPDQDDQDIDGYGDIADLCQLTPSDSNTADSDKDGIGNDCDTCRQTADKYNLEAAMLGDPRMWVRNIPFQFDFDNDGIGDVCDNCITRANCGVFNDSNPHRVGVPVPYDDPGVCQTDINTDMIGDACIDPDTNMPINDLDNAAGPVGFGMTDDFDQDGINNLEDWCPRQPVAQDYADRAECTDDADCATGSNCAVTPANNGVRYCNHVDSDGDQVGDLCDTCPYEANPMQVTDTGMQIDDEDGDFVGQACETNSACNVRKDARPYAFMDVSVNGQCCVTTYPGDGEYVMNEDGSWGCVGLCDPDGFPITTDCTDEAVPGGLPDGDVPDGSKCRLLPAKLAELPGVVGLAPGCQEALDAAGMCAPQGENDPNCPFEMANRRLTLLDVPDEDELWQKMCFLPQWDQDFDGVGDACDLCKFAFDPFNEPYVDDNTGKLWDNFGRFCAGQYAPDAICAAEEEAEGGTDTGDNGETG</sequence>
<evidence type="ECO:0000256" key="1">
    <source>
        <dbReference type="ARBA" id="ARBA00022729"/>
    </source>
</evidence>
<dbReference type="RefSeq" id="WP_106396078.1">
    <property type="nucleotide sequence ID" value="NZ_PVNK01000310.1"/>
</dbReference>
<dbReference type="Pfam" id="PF02412">
    <property type="entry name" value="TSP_3"/>
    <property type="match status" value="3"/>
</dbReference>
<dbReference type="Proteomes" id="UP000237968">
    <property type="component" value="Unassembled WGS sequence"/>
</dbReference>
<gene>
    <name evidence="2" type="ORF">ENSA5_69650</name>
</gene>
<comment type="caution">
    <text evidence="2">The sequence shown here is derived from an EMBL/GenBank/DDBJ whole genome shotgun (WGS) entry which is preliminary data.</text>
</comment>
<organism evidence="2 3">
    <name type="scientific">Enhygromyxa salina</name>
    <dbReference type="NCBI Taxonomy" id="215803"/>
    <lineage>
        <taxon>Bacteria</taxon>
        <taxon>Pseudomonadati</taxon>
        <taxon>Myxococcota</taxon>
        <taxon>Polyangia</taxon>
        <taxon>Nannocystales</taxon>
        <taxon>Nannocystaceae</taxon>
        <taxon>Enhygromyxa</taxon>
    </lineage>
</organism>
<dbReference type="GO" id="GO:0007155">
    <property type="term" value="P:cell adhesion"/>
    <property type="evidence" value="ECO:0007669"/>
    <property type="project" value="InterPro"/>
</dbReference>
<keyword evidence="1" id="KW-0732">Signal</keyword>
<keyword evidence="3" id="KW-1185">Reference proteome</keyword>
<dbReference type="GO" id="GO:0005509">
    <property type="term" value="F:calcium ion binding"/>
    <property type="evidence" value="ECO:0007669"/>
    <property type="project" value="InterPro"/>
</dbReference>
<dbReference type="InterPro" id="IPR003367">
    <property type="entry name" value="Thrombospondin_3-like_rpt"/>
</dbReference>
<dbReference type="Gene3D" id="4.10.1080.10">
    <property type="entry name" value="TSP type-3 repeat"/>
    <property type="match status" value="2"/>
</dbReference>
<dbReference type="OrthoDB" id="5476112at2"/>